<evidence type="ECO:0000259" key="1">
    <source>
        <dbReference type="SMART" id="SM01016"/>
    </source>
</evidence>
<dbReference type="GO" id="GO:0005524">
    <property type="term" value="F:ATP binding"/>
    <property type="evidence" value="ECO:0007669"/>
    <property type="project" value="InterPro"/>
</dbReference>
<dbReference type="InterPro" id="IPR036695">
    <property type="entry name" value="Arg-tRNA-synth_N_sf"/>
</dbReference>
<accession>A0A382SXI3</accession>
<sequence length="72" mass="7907">MKDQLKKLLKKTIASEKILASKSFKGFEIEISRSAKPEHGDFSSNIALKLSKEVGLNSFQLATSISNSIVKP</sequence>
<dbReference type="Gene3D" id="3.30.1360.70">
    <property type="entry name" value="Arginyl tRNA synthetase N-terminal domain"/>
    <property type="match status" value="1"/>
</dbReference>
<dbReference type="SUPFAM" id="SSF55190">
    <property type="entry name" value="Arginyl-tRNA synthetase (ArgRS), N-terminal 'additional' domain"/>
    <property type="match status" value="1"/>
</dbReference>
<dbReference type="Pfam" id="PF03485">
    <property type="entry name" value="Arg_tRNA_synt_N"/>
    <property type="match status" value="1"/>
</dbReference>
<organism evidence="2">
    <name type="scientific">marine metagenome</name>
    <dbReference type="NCBI Taxonomy" id="408172"/>
    <lineage>
        <taxon>unclassified sequences</taxon>
        <taxon>metagenomes</taxon>
        <taxon>ecological metagenomes</taxon>
    </lineage>
</organism>
<feature type="domain" description="Arginyl tRNA synthetase N-terminal" evidence="1">
    <location>
        <begin position="3"/>
        <end position="72"/>
    </location>
</feature>
<dbReference type="GO" id="GO:0004814">
    <property type="term" value="F:arginine-tRNA ligase activity"/>
    <property type="evidence" value="ECO:0007669"/>
    <property type="project" value="InterPro"/>
</dbReference>
<protein>
    <recommendedName>
        <fullName evidence="1">Arginyl tRNA synthetase N-terminal domain-containing protein</fullName>
    </recommendedName>
</protein>
<dbReference type="InterPro" id="IPR005148">
    <property type="entry name" value="Arg-tRNA-synth_N"/>
</dbReference>
<dbReference type="GO" id="GO:0005737">
    <property type="term" value="C:cytoplasm"/>
    <property type="evidence" value="ECO:0007669"/>
    <property type="project" value="InterPro"/>
</dbReference>
<feature type="non-terminal residue" evidence="2">
    <location>
        <position position="72"/>
    </location>
</feature>
<gene>
    <name evidence="2" type="ORF">METZ01_LOCUS366732</name>
</gene>
<dbReference type="SMART" id="SM01016">
    <property type="entry name" value="Arg_tRNA_synt_N"/>
    <property type="match status" value="1"/>
</dbReference>
<dbReference type="GO" id="GO:0006420">
    <property type="term" value="P:arginyl-tRNA aminoacylation"/>
    <property type="evidence" value="ECO:0007669"/>
    <property type="project" value="InterPro"/>
</dbReference>
<dbReference type="EMBL" id="UINC01131896">
    <property type="protein sequence ID" value="SVD13878.1"/>
    <property type="molecule type" value="Genomic_DNA"/>
</dbReference>
<dbReference type="AlphaFoldDB" id="A0A382SXI3"/>
<proteinExistence type="predicted"/>
<name>A0A382SXI3_9ZZZZ</name>
<reference evidence="2" key="1">
    <citation type="submission" date="2018-05" db="EMBL/GenBank/DDBJ databases">
        <authorList>
            <person name="Lanie J.A."/>
            <person name="Ng W.-L."/>
            <person name="Kazmierczak K.M."/>
            <person name="Andrzejewski T.M."/>
            <person name="Davidsen T.M."/>
            <person name="Wayne K.J."/>
            <person name="Tettelin H."/>
            <person name="Glass J.I."/>
            <person name="Rusch D."/>
            <person name="Podicherti R."/>
            <person name="Tsui H.-C.T."/>
            <person name="Winkler M.E."/>
        </authorList>
    </citation>
    <scope>NUCLEOTIDE SEQUENCE</scope>
</reference>
<evidence type="ECO:0000313" key="2">
    <source>
        <dbReference type="EMBL" id="SVD13878.1"/>
    </source>
</evidence>